<dbReference type="RefSeq" id="WP_138078998.1">
    <property type="nucleotide sequence ID" value="NZ_VAJM01000006.1"/>
</dbReference>
<dbReference type="Pfam" id="PF07730">
    <property type="entry name" value="HisKA_3"/>
    <property type="match status" value="1"/>
</dbReference>
<dbReference type="GO" id="GO:0016020">
    <property type="term" value="C:membrane"/>
    <property type="evidence" value="ECO:0007669"/>
    <property type="project" value="InterPro"/>
</dbReference>
<evidence type="ECO:0000259" key="6">
    <source>
        <dbReference type="PROSITE" id="PS50109"/>
    </source>
</evidence>
<dbReference type="Gene3D" id="3.30.565.10">
    <property type="entry name" value="Histidine kinase-like ATPase, C-terminal domain"/>
    <property type="match status" value="1"/>
</dbReference>
<dbReference type="SUPFAM" id="SSF55874">
    <property type="entry name" value="ATPase domain of HSP90 chaperone/DNA topoisomerase II/histidine kinase"/>
    <property type="match status" value="1"/>
</dbReference>
<dbReference type="PROSITE" id="PS50109">
    <property type="entry name" value="HIS_KIN"/>
    <property type="match status" value="1"/>
</dbReference>
<dbReference type="GO" id="GO:0046983">
    <property type="term" value="F:protein dimerization activity"/>
    <property type="evidence" value="ECO:0007669"/>
    <property type="project" value="InterPro"/>
</dbReference>
<keyword evidence="2" id="KW-0418">Kinase</keyword>
<keyword evidence="4" id="KW-0812">Transmembrane</keyword>
<evidence type="ECO:0000313" key="7">
    <source>
        <dbReference type="EMBL" id="TLM91920.1"/>
    </source>
</evidence>
<dbReference type="OrthoDB" id="1523646at2"/>
<evidence type="ECO:0000256" key="4">
    <source>
        <dbReference type="SAM" id="Phobius"/>
    </source>
</evidence>
<comment type="caution">
    <text evidence="7">The sequence shown here is derived from an EMBL/GenBank/DDBJ whole genome shotgun (WGS) entry which is preliminary data.</text>
</comment>
<evidence type="ECO:0000256" key="1">
    <source>
        <dbReference type="ARBA" id="ARBA00022679"/>
    </source>
</evidence>
<dbReference type="InterPro" id="IPR003594">
    <property type="entry name" value="HATPase_dom"/>
</dbReference>
<dbReference type="GO" id="GO:0000155">
    <property type="term" value="F:phosphorelay sensor kinase activity"/>
    <property type="evidence" value="ECO:0007669"/>
    <property type="project" value="InterPro"/>
</dbReference>
<sequence>MNRFAGLLLSLLLLLPVARTAAAPTSGPRRPIHSPLLDSLRRLPQLPRPAQLHLARQQVTMGTAPAVIALLQRADLPRLVRAELLANLAGHYLHENQPSLAIIQMLQTRRMGLEDGDSLRAAIACEWLSYSYFLLRQPRPGVAYAREGLRLVPRHTKAGRDELGGIYTNLASCATQAHDYPLAMHSYRQALHLARLDRDTANVAVSLANLADIALQQQQNARAAELIDSAAAAYPPPRYVGVQLMLDEMQGILAYRQGRYAAAVARLEATLHRAHAHHLLNCEMSVVTTLVPALEQLGQYRQALAHQRRYAVLQDSLFEESSARHARELQILHATQQKEQQLNRQRQRIATLQASSRLRAATLRQRTTLFVAALAGAGLLLVLVLVRQRARHILASTTAALRMRSRIAADLHDEVGTLLTRVNLQAELLRQTQPQVDPALERLLSNSRQAAGTMRDIVWGIDAQADTVGALLDRMRDHLDQCATAAGLATELHVHGLRDEEPLPPELRQHLYLIFKEAVSNAARHARAATELQVSLERTDGHLRLRVADDGQPPAVPTGRSGLGLRSMQQRATALRGTLSTGAGPAQGFLVELRVPQ</sequence>
<dbReference type="SMART" id="SM00387">
    <property type="entry name" value="HATPase_c"/>
    <property type="match status" value="1"/>
</dbReference>
<dbReference type="Pfam" id="PF02518">
    <property type="entry name" value="HATPase_c"/>
    <property type="match status" value="1"/>
</dbReference>
<dbReference type="PANTHER" id="PTHR24421">
    <property type="entry name" value="NITRATE/NITRITE SENSOR PROTEIN NARX-RELATED"/>
    <property type="match status" value="1"/>
</dbReference>
<dbReference type="InterPro" id="IPR011990">
    <property type="entry name" value="TPR-like_helical_dom_sf"/>
</dbReference>
<keyword evidence="4" id="KW-0472">Membrane</keyword>
<evidence type="ECO:0000256" key="5">
    <source>
        <dbReference type="SAM" id="SignalP"/>
    </source>
</evidence>
<dbReference type="Proteomes" id="UP000305517">
    <property type="component" value="Unassembled WGS sequence"/>
</dbReference>
<protein>
    <recommendedName>
        <fullName evidence="6">Histidine kinase domain-containing protein</fullName>
    </recommendedName>
</protein>
<keyword evidence="4" id="KW-1133">Transmembrane helix</keyword>
<evidence type="ECO:0000313" key="8">
    <source>
        <dbReference type="Proteomes" id="UP000305517"/>
    </source>
</evidence>
<dbReference type="InterPro" id="IPR005467">
    <property type="entry name" value="His_kinase_dom"/>
</dbReference>
<keyword evidence="5" id="KW-0732">Signal</keyword>
<feature type="chain" id="PRO_5024296457" description="Histidine kinase domain-containing protein" evidence="5">
    <location>
        <begin position="22"/>
        <end position="597"/>
    </location>
</feature>
<feature type="transmembrane region" description="Helical" evidence="4">
    <location>
        <begin position="367"/>
        <end position="386"/>
    </location>
</feature>
<evidence type="ECO:0000256" key="2">
    <source>
        <dbReference type="ARBA" id="ARBA00022777"/>
    </source>
</evidence>
<proteinExistence type="predicted"/>
<evidence type="ECO:0000256" key="3">
    <source>
        <dbReference type="ARBA" id="ARBA00023012"/>
    </source>
</evidence>
<dbReference type="InterPro" id="IPR050482">
    <property type="entry name" value="Sensor_HK_TwoCompSys"/>
</dbReference>
<dbReference type="Gene3D" id="1.25.40.10">
    <property type="entry name" value="Tetratricopeptide repeat domain"/>
    <property type="match status" value="1"/>
</dbReference>
<feature type="domain" description="Histidine kinase" evidence="6">
    <location>
        <begin position="410"/>
        <end position="597"/>
    </location>
</feature>
<name>A0A5R8WPY1_9BACT</name>
<dbReference type="SUPFAM" id="SSF48452">
    <property type="entry name" value="TPR-like"/>
    <property type="match status" value="2"/>
</dbReference>
<accession>A0A5R8WPY1</accession>
<dbReference type="CDD" id="cd16917">
    <property type="entry name" value="HATPase_UhpB-NarQ-NarX-like"/>
    <property type="match status" value="1"/>
</dbReference>
<dbReference type="InterPro" id="IPR011712">
    <property type="entry name" value="Sig_transdc_His_kin_sub3_dim/P"/>
</dbReference>
<keyword evidence="3" id="KW-0902">Two-component regulatory system</keyword>
<keyword evidence="1" id="KW-0808">Transferase</keyword>
<dbReference type="InterPro" id="IPR036890">
    <property type="entry name" value="HATPase_C_sf"/>
</dbReference>
<feature type="signal peptide" evidence="5">
    <location>
        <begin position="1"/>
        <end position="21"/>
    </location>
</feature>
<dbReference type="EMBL" id="VAJM01000006">
    <property type="protein sequence ID" value="TLM91920.1"/>
    <property type="molecule type" value="Genomic_DNA"/>
</dbReference>
<gene>
    <name evidence="7" type="ORF">FDY95_15325</name>
</gene>
<reference evidence="7 8" key="1">
    <citation type="submission" date="2019-05" db="EMBL/GenBank/DDBJ databases">
        <title>Hymenobacter edaphi sp. nov., isolated from abandoned arsenic-contaminated farmland soil.</title>
        <authorList>
            <person name="Nie L."/>
        </authorList>
    </citation>
    <scope>NUCLEOTIDE SEQUENCE [LARGE SCALE GENOMIC DNA]</scope>
    <source>
        <strain evidence="7 8">1-3-3-8</strain>
    </source>
</reference>
<dbReference type="AlphaFoldDB" id="A0A5R8WPY1"/>
<organism evidence="7 8">
    <name type="scientific">Hymenobacter jeollabukensis</name>
    <dbReference type="NCBI Taxonomy" id="2025313"/>
    <lineage>
        <taxon>Bacteria</taxon>
        <taxon>Pseudomonadati</taxon>
        <taxon>Bacteroidota</taxon>
        <taxon>Cytophagia</taxon>
        <taxon>Cytophagales</taxon>
        <taxon>Hymenobacteraceae</taxon>
        <taxon>Hymenobacter</taxon>
    </lineage>
</organism>
<dbReference type="Gene3D" id="1.20.5.1930">
    <property type="match status" value="1"/>
</dbReference>
<keyword evidence="8" id="KW-1185">Reference proteome</keyword>